<sequence length="133" mass="14671">MKRLILAATASMIALSGAAQADPPRKHNNDRGNAVQAERQNRDSNHRGNAVRAAPGQVKKQEVRRPAPKQSARRFAPGQRMPQGYRAFTNYRDHGLPAPGRGYRYVRHDNNVYKISTETAMIAAVIGALSALR</sequence>
<feature type="chain" id="PRO_5013347443" evidence="2">
    <location>
        <begin position="22"/>
        <end position="133"/>
    </location>
</feature>
<proteinExistence type="predicted"/>
<dbReference type="OrthoDB" id="7666115at2"/>
<dbReference type="Gene3D" id="3.10.450.160">
    <property type="entry name" value="inner membrane protein cigr"/>
    <property type="match status" value="1"/>
</dbReference>
<dbReference type="Proteomes" id="UP000199754">
    <property type="component" value="Plasmid pSMR1-3"/>
</dbReference>
<geneLocation type="plasmid" evidence="3 4">
    <name>pSMR1-3</name>
</geneLocation>
<dbReference type="Pfam" id="PF11776">
    <property type="entry name" value="RcnB"/>
    <property type="match status" value="1"/>
</dbReference>
<name>A0A221K7M7_9RHOB</name>
<feature type="signal peptide" evidence="2">
    <location>
        <begin position="1"/>
        <end position="21"/>
    </location>
</feature>
<dbReference type="EMBL" id="CP022418">
    <property type="protein sequence ID" value="ASM75004.1"/>
    <property type="molecule type" value="Genomic_DNA"/>
</dbReference>
<dbReference type="InterPro" id="IPR024572">
    <property type="entry name" value="RcnB"/>
</dbReference>
<evidence type="ECO:0000256" key="2">
    <source>
        <dbReference type="SAM" id="SignalP"/>
    </source>
</evidence>
<gene>
    <name evidence="3" type="ORF">SULPSESMR1_04278</name>
</gene>
<evidence type="ECO:0000313" key="4">
    <source>
        <dbReference type="Proteomes" id="UP000199754"/>
    </source>
</evidence>
<keyword evidence="3" id="KW-0614">Plasmid</keyword>
<reference evidence="3 4" key="1">
    <citation type="submission" date="2017-07" db="EMBL/GenBank/DDBJ databases">
        <title>Genome Sequence of Sulfitobacter pseudonitzschiae Strain SMR1 Isolated from a culture of the Diatom Skeletonema marinoi.</title>
        <authorList>
            <person name="Topel M."/>
            <person name="Pinder M.I.M."/>
            <person name="Johansson O.N."/>
            <person name="Kourtchenko O."/>
            <person name="Godhe A."/>
            <person name="Clarke A.K."/>
        </authorList>
    </citation>
    <scope>NUCLEOTIDE SEQUENCE [LARGE SCALE GENOMIC DNA]</scope>
    <source>
        <strain evidence="3 4">SMR1</strain>
        <plasmid evidence="3 4">pSMR1-3</plasmid>
    </source>
</reference>
<keyword evidence="4" id="KW-1185">Reference proteome</keyword>
<protein>
    <submittedName>
        <fullName evidence="3">Nickel/cobalt transporter regulator</fullName>
    </submittedName>
</protein>
<keyword evidence="2" id="KW-0732">Signal</keyword>
<organism evidence="3 4">
    <name type="scientific">Pseudosulfitobacter pseudonitzschiae</name>
    <dbReference type="NCBI Taxonomy" id="1402135"/>
    <lineage>
        <taxon>Bacteria</taxon>
        <taxon>Pseudomonadati</taxon>
        <taxon>Pseudomonadota</taxon>
        <taxon>Alphaproteobacteria</taxon>
        <taxon>Rhodobacterales</taxon>
        <taxon>Roseobacteraceae</taxon>
        <taxon>Pseudosulfitobacter</taxon>
    </lineage>
</organism>
<feature type="region of interest" description="Disordered" evidence="1">
    <location>
        <begin position="17"/>
        <end position="82"/>
    </location>
</feature>
<accession>A0A221K7M7</accession>
<evidence type="ECO:0000256" key="1">
    <source>
        <dbReference type="SAM" id="MobiDB-lite"/>
    </source>
</evidence>
<dbReference type="KEGG" id="spse:SULPSESMR1_04278"/>
<dbReference type="AlphaFoldDB" id="A0A221K7M7"/>
<evidence type="ECO:0000313" key="3">
    <source>
        <dbReference type="EMBL" id="ASM75004.1"/>
    </source>
</evidence>
<dbReference type="RefSeq" id="WP_157729080.1">
    <property type="nucleotide sequence ID" value="NZ_CP022418.1"/>
</dbReference>